<protein>
    <recommendedName>
        <fullName evidence="2">Metallo-beta-lactamase domain-containing protein</fullName>
    </recommendedName>
</protein>
<reference evidence="1" key="1">
    <citation type="submission" date="2018-05" db="EMBL/GenBank/DDBJ databases">
        <authorList>
            <person name="Lanie J.A."/>
            <person name="Ng W.-L."/>
            <person name="Kazmierczak K.M."/>
            <person name="Andrzejewski T.M."/>
            <person name="Davidsen T.M."/>
            <person name="Wayne K.J."/>
            <person name="Tettelin H."/>
            <person name="Glass J.I."/>
            <person name="Rusch D."/>
            <person name="Podicherti R."/>
            <person name="Tsui H.-C.T."/>
            <person name="Winkler M.E."/>
        </authorList>
    </citation>
    <scope>NUCLEOTIDE SEQUENCE</scope>
</reference>
<dbReference type="EMBL" id="UINC01019494">
    <property type="protein sequence ID" value="SVA82566.1"/>
    <property type="molecule type" value="Genomic_DNA"/>
</dbReference>
<dbReference type="PANTHER" id="PTHR39189">
    <property type="entry name" value="UPF0173 METAL-DEPENDENT HYDROLASE YTKL"/>
    <property type="match status" value="1"/>
</dbReference>
<evidence type="ECO:0000313" key="1">
    <source>
        <dbReference type="EMBL" id="SVA82566.1"/>
    </source>
</evidence>
<dbReference type="SUPFAM" id="SSF56281">
    <property type="entry name" value="Metallo-hydrolase/oxidoreductase"/>
    <property type="match status" value="1"/>
</dbReference>
<evidence type="ECO:0008006" key="2">
    <source>
        <dbReference type="Google" id="ProtNLM"/>
    </source>
</evidence>
<dbReference type="InterPro" id="IPR036866">
    <property type="entry name" value="RibonucZ/Hydroxyglut_hydro"/>
</dbReference>
<name>A0A381YZT8_9ZZZZ</name>
<organism evidence="1">
    <name type="scientific">marine metagenome</name>
    <dbReference type="NCBI Taxonomy" id="408172"/>
    <lineage>
        <taxon>unclassified sequences</taxon>
        <taxon>metagenomes</taxon>
        <taxon>ecological metagenomes</taxon>
    </lineage>
</organism>
<sequence length="212" mass="23135">MEINWLGHSSVSINSRDLVLIADPYDSSDGTFMGPQQAHIVTISHDSSKHSSVDSISGNPRVIDGPGEYEINNFYIKGFATALTTIEQGSARKINTIYTIKAEGLTLCHIGALSQKFTPSQIDEIGQTDILFVPVTPPEDQDNTIIQDTIIALQPRIVLPIQYTLGNPSEDLPNPGKFFDTIGATEKVPQNRLTVTETSLPGETTSVLLNRR</sequence>
<gene>
    <name evidence="1" type="ORF">METZ01_LOCUS135420</name>
</gene>
<accession>A0A381YZT8</accession>
<dbReference type="AlphaFoldDB" id="A0A381YZT8"/>
<dbReference type="PANTHER" id="PTHR39189:SF1">
    <property type="entry name" value="UPF0173 METAL-DEPENDENT HYDROLASE YTKL"/>
    <property type="match status" value="1"/>
</dbReference>
<proteinExistence type="predicted"/>
<dbReference type="Pfam" id="PF13483">
    <property type="entry name" value="Lactamase_B_3"/>
    <property type="match status" value="1"/>
</dbReference>
<dbReference type="Gene3D" id="3.60.15.10">
    <property type="entry name" value="Ribonuclease Z/Hydroxyacylglutathione hydrolase-like"/>
    <property type="match status" value="1"/>
</dbReference>